<comment type="subcellular location">
    <subcellularLocation>
        <location evidence="4">Cytoplasm</location>
    </subcellularLocation>
</comment>
<dbReference type="HAMAP" id="MF_03052">
    <property type="entry name" value="MOC2B"/>
    <property type="match status" value="1"/>
</dbReference>
<keyword evidence="3 4" id="KW-0501">Molybdenum cofactor biosynthesis</keyword>
<reference evidence="5" key="1">
    <citation type="submission" date="2022-07" db="EMBL/GenBank/DDBJ databases">
        <title>Phylogenomic reconstructions and comparative analyses of Kickxellomycotina fungi.</title>
        <authorList>
            <person name="Reynolds N.K."/>
            <person name="Stajich J.E."/>
            <person name="Barry K."/>
            <person name="Grigoriev I.V."/>
            <person name="Crous P."/>
            <person name="Smith M.E."/>
        </authorList>
    </citation>
    <scope>NUCLEOTIDE SEQUENCE</scope>
    <source>
        <strain evidence="5">RSA 1196</strain>
    </source>
</reference>
<keyword evidence="1 4" id="KW-0963">Cytoplasm</keyword>
<dbReference type="InterPro" id="IPR036563">
    <property type="entry name" value="MoaE_sf"/>
</dbReference>
<feature type="binding site" evidence="4">
    <location>
        <begin position="142"/>
        <end position="144"/>
    </location>
    <ligand>
        <name>substrate</name>
    </ligand>
</feature>
<keyword evidence="2 4" id="KW-0808">Transferase</keyword>
<gene>
    <name evidence="5" type="primary">MOCS2</name>
    <name evidence="5" type="ORF">IWQ62_002594</name>
</gene>
<evidence type="ECO:0000256" key="2">
    <source>
        <dbReference type="ARBA" id="ARBA00022679"/>
    </source>
</evidence>
<dbReference type="EMBL" id="JANBPY010000570">
    <property type="protein sequence ID" value="KAJ1965746.1"/>
    <property type="molecule type" value="Genomic_DNA"/>
</dbReference>
<evidence type="ECO:0000256" key="1">
    <source>
        <dbReference type="ARBA" id="ARBA00022490"/>
    </source>
</evidence>
<keyword evidence="6" id="KW-1185">Reference proteome</keyword>
<dbReference type="FunFam" id="3.90.1170.40:FF:000002">
    <property type="entry name" value="Molybdopterin synthase catalytic subunit"/>
    <property type="match status" value="1"/>
</dbReference>
<organism evidence="5 6">
    <name type="scientific">Dispira parvispora</name>
    <dbReference type="NCBI Taxonomy" id="1520584"/>
    <lineage>
        <taxon>Eukaryota</taxon>
        <taxon>Fungi</taxon>
        <taxon>Fungi incertae sedis</taxon>
        <taxon>Zoopagomycota</taxon>
        <taxon>Kickxellomycotina</taxon>
        <taxon>Dimargaritomycetes</taxon>
        <taxon>Dimargaritales</taxon>
        <taxon>Dimargaritaceae</taxon>
        <taxon>Dispira</taxon>
    </lineage>
</organism>
<evidence type="ECO:0000313" key="6">
    <source>
        <dbReference type="Proteomes" id="UP001150925"/>
    </source>
</evidence>
<dbReference type="Gene3D" id="3.90.1170.40">
    <property type="entry name" value="Molybdopterin biosynthesis MoaE subunit"/>
    <property type="match status" value="1"/>
</dbReference>
<dbReference type="OrthoDB" id="5531344at2759"/>
<dbReference type="InterPro" id="IPR003448">
    <property type="entry name" value="Mopterin_biosynth_MoaE"/>
</dbReference>
<proteinExistence type="inferred from homology"/>
<comment type="function">
    <text evidence="4">Catalytic subunit of the molybdopterin synthase complex, a complex that catalyzes the conversion of precursor Z into molybdopterin. Acts by mediating the incorporation of 2 sulfur atoms from thiocarboxylated MOCS2A into precursor Z to generate a dithiolene group.</text>
</comment>
<dbReference type="InterPro" id="IPR028888">
    <property type="entry name" value="MOCS2B_euk"/>
</dbReference>
<dbReference type="GO" id="GO:1990140">
    <property type="term" value="C:molybdopterin synthase complex"/>
    <property type="evidence" value="ECO:0007669"/>
    <property type="project" value="UniProtKB-UniRule"/>
</dbReference>
<protein>
    <recommendedName>
        <fullName evidence="4">Molybdopterin synthase catalytic subunit</fullName>
        <ecNumber evidence="4">2.8.1.12</ecNumber>
    </recommendedName>
    <alternativeName>
        <fullName evidence="4">Molybdenum cofactor synthesis protein 2 large subunit</fullName>
    </alternativeName>
    <alternativeName>
        <fullName evidence="4">Molybdenum cofactor synthesis protein 2B</fullName>
        <shortName evidence="4">MOCS2B</shortName>
    </alternativeName>
</protein>
<evidence type="ECO:0000313" key="5">
    <source>
        <dbReference type="EMBL" id="KAJ1965746.1"/>
    </source>
</evidence>
<evidence type="ECO:0000256" key="3">
    <source>
        <dbReference type="ARBA" id="ARBA00023150"/>
    </source>
</evidence>
<evidence type="ECO:0000256" key="4">
    <source>
        <dbReference type="HAMAP-Rule" id="MF_03052"/>
    </source>
</evidence>
<sequence>MTNSTLTIPSTPGECDQGDKTIVELTSESLDCAQILELVRDPTAGAVGTFIGTTRNTFDGKAVISLRYEGYTAMAKKHIQRLVSQARERWQLRHVAVVHKLGDCPAGEISVVIAVSSTHRRDALEAVPFLIDQLKASVPIWKKELLEDGSGHWKANKESVLPQ</sequence>
<comment type="caution">
    <text evidence="5">The sequence shown here is derived from an EMBL/GenBank/DDBJ whole genome shotgun (WGS) entry which is preliminary data.</text>
</comment>
<dbReference type="Pfam" id="PF02391">
    <property type="entry name" value="MoaE"/>
    <property type="match status" value="1"/>
</dbReference>
<dbReference type="GO" id="GO:0006777">
    <property type="term" value="P:Mo-molybdopterin cofactor biosynthetic process"/>
    <property type="evidence" value="ECO:0007669"/>
    <property type="project" value="UniProtKB-UniRule"/>
</dbReference>
<dbReference type="Proteomes" id="UP001150925">
    <property type="component" value="Unassembled WGS sequence"/>
</dbReference>
<feature type="binding site" evidence="4">
    <location>
        <begin position="119"/>
        <end position="120"/>
    </location>
    <ligand>
        <name>substrate</name>
    </ligand>
</feature>
<dbReference type="AlphaFoldDB" id="A0A9W8AVE7"/>
<comment type="pathway">
    <text evidence="4">Cofactor biosynthesis; molybdopterin biosynthesis.</text>
</comment>
<feature type="binding site" evidence="4">
    <location>
        <position position="135"/>
    </location>
    <ligand>
        <name>substrate</name>
    </ligand>
</feature>
<dbReference type="PANTHER" id="PTHR23404">
    <property type="entry name" value="MOLYBDOPTERIN SYNTHASE RELATED"/>
    <property type="match status" value="1"/>
</dbReference>
<comment type="catalytic activity">
    <reaction evidence="4">
        <text>2 [molybdopterin-synthase sulfur-carrier protein]-C-terminal-Gly-aminoethanethioate + cyclic pyranopterin phosphate + H2O = molybdopterin + 2 [molybdopterin-synthase sulfur-carrier protein]-C-terminal Gly-Gly + 2 H(+)</text>
        <dbReference type="Rhea" id="RHEA:26333"/>
        <dbReference type="Rhea" id="RHEA-COMP:12202"/>
        <dbReference type="Rhea" id="RHEA-COMP:19907"/>
        <dbReference type="ChEBI" id="CHEBI:15377"/>
        <dbReference type="ChEBI" id="CHEBI:15378"/>
        <dbReference type="ChEBI" id="CHEBI:58698"/>
        <dbReference type="ChEBI" id="CHEBI:59648"/>
        <dbReference type="ChEBI" id="CHEBI:90778"/>
        <dbReference type="ChEBI" id="CHEBI:232372"/>
        <dbReference type="EC" id="2.8.1.12"/>
    </reaction>
</comment>
<dbReference type="SUPFAM" id="SSF54690">
    <property type="entry name" value="Molybdopterin synthase subunit MoaE"/>
    <property type="match status" value="1"/>
</dbReference>
<dbReference type="EC" id="2.8.1.12" evidence="4"/>
<dbReference type="CDD" id="cd00756">
    <property type="entry name" value="MoaE"/>
    <property type="match status" value="1"/>
</dbReference>
<name>A0A9W8AVE7_9FUNG</name>
<dbReference type="GO" id="GO:0030366">
    <property type="term" value="F:molybdopterin synthase activity"/>
    <property type="evidence" value="ECO:0007669"/>
    <property type="project" value="UniProtKB-UniRule"/>
</dbReference>
<comment type="subunit">
    <text evidence="4">Heterotetramer; composed of 2 small (MOCS2A) and 2 large (MOCS2B) subunits.</text>
</comment>
<accession>A0A9W8AVE7</accession>
<comment type="similarity">
    <text evidence="4">Belongs to the MoaE family. MOCS2B subfamily.</text>
</comment>